<dbReference type="AlphaFoldDB" id="A0A7G6Y747"/>
<reference evidence="3" key="1">
    <citation type="submission" date="2019-09" db="EMBL/GenBank/DDBJ databases">
        <title>Antimicrobial potential of Antarctic Bacteria.</title>
        <authorList>
            <person name="Benaud N."/>
            <person name="Edwards R.J."/>
            <person name="Ferrari B.C."/>
        </authorList>
    </citation>
    <scope>NUCLEOTIDE SEQUENCE [LARGE SCALE GENOMIC DNA]</scope>
    <source>
        <strain evidence="3">INR9</strain>
    </source>
</reference>
<feature type="compositionally biased region" description="Low complexity" evidence="1">
    <location>
        <begin position="140"/>
        <end position="149"/>
    </location>
</feature>
<organism evidence="2 3">
    <name type="scientific">Leifsonia shinshuensis</name>
    <dbReference type="NCBI Taxonomy" id="150026"/>
    <lineage>
        <taxon>Bacteria</taxon>
        <taxon>Bacillati</taxon>
        <taxon>Actinomycetota</taxon>
        <taxon>Actinomycetes</taxon>
        <taxon>Micrococcales</taxon>
        <taxon>Microbacteriaceae</taxon>
        <taxon>Leifsonia</taxon>
    </lineage>
</organism>
<dbReference type="KEGG" id="lse:F1C12_03595"/>
<gene>
    <name evidence="2" type="ORF">F1C12_03595</name>
</gene>
<evidence type="ECO:0000256" key="1">
    <source>
        <dbReference type="SAM" id="MobiDB-lite"/>
    </source>
</evidence>
<proteinExistence type="predicted"/>
<dbReference type="Proteomes" id="UP000515511">
    <property type="component" value="Chromosome"/>
</dbReference>
<sequence>MATDAFAGPVDYLVFTFPSEAVLGAGLTEVLRRVDEGVIEVLDLERIRVEADGTVVAGPLDNPADFTGAFSGILDAEDVRRVADALEPGGVAIALVYEDLSLATAADAWTAAGGTELLVGGVDMIDLAESLEPESEAGAESESLGENRK</sequence>
<protein>
    <recommendedName>
        <fullName evidence="4">DUF1269 domain-containing protein</fullName>
    </recommendedName>
</protein>
<evidence type="ECO:0000313" key="2">
    <source>
        <dbReference type="EMBL" id="QNE34312.1"/>
    </source>
</evidence>
<evidence type="ECO:0008006" key="4">
    <source>
        <dbReference type="Google" id="ProtNLM"/>
    </source>
</evidence>
<name>A0A7G6Y747_9MICO</name>
<feature type="compositionally biased region" description="Acidic residues" evidence="1">
    <location>
        <begin position="130"/>
        <end position="139"/>
    </location>
</feature>
<dbReference type="EMBL" id="CP043641">
    <property type="protein sequence ID" value="QNE34312.1"/>
    <property type="molecule type" value="Genomic_DNA"/>
</dbReference>
<evidence type="ECO:0000313" key="3">
    <source>
        <dbReference type="Proteomes" id="UP000515511"/>
    </source>
</evidence>
<feature type="region of interest" description="Disordered" evidence="1">
    <location>
        <begin position="130"/>
        <end position="149"/>
    </location>
</feature>
<dbReference type="RefSeq" id="WP_185277478.1">
    <property type="nucleotide sequence ID" value="NZ_CP043641.1"/>
</dbReference>
<accession>A0A7G6Y747</accession>